<reference evidence="1 2" key="1">
    <citation type="submission" date="2009-06" db="EMBL/GenBank/DDBJ databases">
        <title>The Genome Sequence of Loxodonta africana (African elephant).</title>
        <authorList>
            <person name="Di Palma F."/>
            <person name="Heiman D."/>
            <person name="Young S."/>
            <person name="Johnson J."/>
            <person name="Lander E.S."/>
            <person name="Lindblad-Toh K."/>
        </authorList>
    </citation>
    <scope>NUCLEOTIDE SEQUENCE [LARGE SCALE GENOMIC DNA]</scope>
    <source>
        <strain evidence="1 2">Isolate ISIS603380</strain>
    </source>
</reference>
<dbReference type="PANTHER" id="PTHR38003:SF1">
    <property type="entry name" value="THYMIC STROMAL LYMPHOPOIETIN"/>
    <property type="match status" value="1"/>
</dbReference>
<dbReference type="GO" id="GO:0061844">
    <property type="term" value="P:antimicrobial humoral immune response mediated by antimicrobial peptide"/>
    <property type="evidence" value="ECO:0007669"/>
    <property type="project" value="TreeGrafter"/>
</dbReference>
<dbReference type="GeneTree" id="ENSGT00940000171794"/>
<reference evidence="1" key="3">
    <citation type="submission" date="2025-09" db="UniProtKB">
        <authorList>
            <consortium name="Ensembl"/>
        </authorList>
    </citation>
    <scope>IDENTIFICATION</scope>
    <source>
        <strain evidence="1">Isolate ISIS603380</strain>
    </source>
</reference>
<name>G3T4N6_LOXAF</name>
<keyword evidence="2" id="KW-1185">Reference proteome</keyword>
<dbReference type="PANTHER" id="PTHR38003">
    <property type="entry name" value="THYMIC STROMAL LYMPHOPOIETIN"/>
    <property type="match status" value="1"/>
</dbReference>
<accession>G3T4N6</accession>
<evidence type="ECO:0000313" key="2">
    <source>
        <dbReference type="Proteomes" id="UP000007646"/>
    </source>
</evidence>
<dbReference type="InterPro" id="IPR029189">
    <property type="entry name" value="TSLP"/>
</dbReference>
<organism evidence="1 2">
    <name type="scientific">Loxodonta africana</name>
    <name type="common">African elephant</name>
    <dbReference type="NCBI Taxonomy" id="9785"/>
    <lineage>
        <taxon>Eukaryota</taxon>
        <taxon>Metazoa</taxon>
        <taxon>Chordata</taxon>
        <taxon>Craniata</taxon>
        <taxon>Vertebrata</taxon>
        <taxon>Euteleostomi</taxon>
        <taxon>Mammalia</taxon>
        <taxon>Eutheria</taxon>
        <taxon>Afrotheria</taxon>
        <taxon>Proboscidea</taxon>
        <taxon>Elephantidae</taxon>
        <taxon>Loxodonta</taxon>
    </lineage>
</organism>
<dbReference type="GO" id="GO:0005139">
    <property type="term" value="F:interleukin-7 receptor binding"/>
    <property type="evidence" value="ECO:0007669"/>
    <property type="project" value="TreeGrafter"/>
</dbReference>
<dbReference type="Ensembl" id="ENSLAFT00000009954.3">
    <property type="protein sequence ID" value="ENSLAFP00000008335.3"/>
    <property type="gene ID" value="ENSLAFG00000009954.3"/>
</dbReference>
<dbReference type="GO" id="GO:0005576">
    <property type="term" value="C:extracellular region"/>
    <property type="evidence" value="ECO:0007669"/>
    <property type="project" value="TreeGrafter"/>
</dbReference>
<dbReference type="Proteomes" id="UP000007646">
    <property type="component" value="Unassembled WGS sequence"/>
</dbReference>
<dbReference type="GO" id="GO:0032722">
    <property type="term" value="P:positive regulation of chemokine production"/>
    <property type="evidence" value="ECO:0007669"/>
    <property type="project" value="TreeGrafter"/>
</dbReference>
<dbReference type="STRING" id="9785.ENSLAFP00000008335"/>
<sequence>NFAAGREQSECLAEIVRRTFSPEPGCASLAKKAFAVVTEAVLTRWCPYYSRSQVS</sequence>
<dbReference type="GO" id="GO:0005125">
    <property type="term" value="F:cytokine activity"/>
    <property type="evidence" value="ECO:0007669"/>
    <property type="project" value="InterPro"/>
</dbReference>
<dbReference type="Gene3D" id="1.20.1250.90">
    <property type="entry name" value="Thymic stromal lymphopoietin"/>
    <property type="match status" value="1"/>
</dbReference>
<proteinExistence type="predicted"/>
<dbReference type="HOGENOM" id="CLU_3037657_0_0_1"/>
<dbReference type="Pfam" id="PF15216">
    <property type="entry name" value="TSLP"/>
    <property type="match status" value="1"/>
</dbReference>
<dbReference type="InParanoid" id="G3T4N6"/>
<reference evidence="1" key="2">
    <citation type="submission" date="2025-08" db="UniProtKB">
        <authorList>
            <consortium name="Ensembl"/>
        </authorList>
    </citation>
    <scope>IDENTIFICATION</scope>
    <source>
        <strain evidence="1">Isolate ISIS603380</strain>
    </source>
</reference>
<dbReference type="InterPro" id="IPR038329">
    <property type="entry name" value="TSLP_sf"/>
</dbReference>
<dbReference type="eggNOG" id="ENOG502TEM0">
    <property type="taxonomic scope" value="Eukaryota"/>
</dbReference>
<dbReference type="AlphaFoldDB" id="G3T4N6"/>
<dbReference type="GO" id="GO:0032755">
    <property type="term" value="P:positive regulation of interleukin-6 production"/>
    <property type="evidence" value="ECO:0007669"/>
    <property type="project" value="TreeGrafter"/>
</dbReference>
<evidence type="ECO:0000313" key="1">
    <source>
        <dbReference type="Ensembl" id="ENSLAFP00000008335.3"/>
    </source>
</evidence>
<dbReference type="GO" id="GO:0050729">
    <property type="term" value="P:positive regulation of inflammatory response"/>
    <property type="evidence" value="ECO:0007669"/>
    <property type="project" value="TreeGrafter"/>
</dbReference>
<protein>
    <submittedName>
        <fullName evidence="1">Uncharacterized protein</fullName>
    </submittedName>
</protein>
<dbReference type="GO" id="GO:0032754">
    <property type="term" value="P:positive regulation of interleukin-5 production"/>
    <property type="evidence" value="ECO:0007669"/>
    <property type="project" value="TreeGrafter"/>
</dbReference>
<dbReference type="GO" id="GO:0001961">
    <property type="term" value="P:positive regulation of cytokine-mediated signaling pathway"/>
    <property type="evidence" value="ECO:0007669"/>
    <property type="project" value="TreeGrafter"/>
</dbReference>
<dbReference type="GO" id="GO:0032733">
    <property type="term" value="P:positive regulation of interleukin-10 production"/>
    <property type="evidence" value="ECO:0007669"/>
    <property type="project" value="TreeGrafter"/>
</dbReference>
<dbReference type="GO" id="GO:0032736">
    <property type="term" value="P:positive regulation of interleukin-13 production"/>
    <property type="evidence" value="ECO:0007669"/>
    <property type="project" value="TreeGrafter"/>
</dbReference>